<dbReference type="FunFam" id="3.40.50.720:FF:000095">
    <property type="entry name" value="NADP-dependent malic enzyme"/>
    <property type="match status" value="1"/>
</dbReference>
<evidence type="ECO:0000313" key="12">
    <source>
        <dbReference type="Proteomes" id="UP000231086"/>
    </source>
</evidence>
<evidence type="ECO:0000259" key="9">
    <source>
        <dbReference type="SMART" id="SM00919"/>
    </source>
</evidence>
<dbReference type="Pfam" id="PF03949">
    <property type="entry name" value="Malic_M"/>
    <property type="match status" value="1"/>
</dbReference>
<dbReference type="SMART" id="SM00919">
    <property type="entry name" value="Malic_M"/>
    <property type="match status" value="1"/>
</dbReference>
<dbReference type="InterPro" id="IPR046346">
    <property type="entry name" value="Aminoacid_DH-like_N_sf"/>
</dbReference>
<dbReference type="GO" id="GO:0051287">
    <property type="term" value="F:NAD binding"/>
    <property type="evidence" value="ECO:0007669"/>
    <property type="project" value="InterPro"/>
</dbReference>
<dbReference type="Proteomes" id="UP000231086">
    <property type="component" value="Unassembled WGS sequence"/>
</dbReference>
<comment type="cofactor">
    <cofactor evidence="7">
        <name>Mg(2+)</name>
        <dbReference type="ChEBI" id="CHEBI:18420"/>
    </cofactor>
    <cofactor evidence="7">
        <name>Mn(2+)</name>
        <dbReference type="ChEBI" id="CHEBI:29035"/>
    </cofactor>
    <text evidence="7">Divalent metal cations. Prefers magnesium or manganese.</text>
</comment>
<dbReference type="PANTHER" id="PTHR43237">
    <property type="entry name" value="NADP-DEPENDENT MALIC ENZYME"/>
    <property type="match status" value="1"/>
</dbReference>
<dbReference type="GO" id="GO:0046872">
    <property type="term" value="F:metal ion binding"/>
    <property type="evidence" value="ECO:0007669"/>
    <property type="project" value="UniProtKB-KW"/>
</dbReference>
<dbReference type="CDD" id="cd05311">
    <property type="entry name" value="NAD_bind_2_malic_enz"/>
    <property type="match status" value="1"/>
</dbReference>
<dbReference type="InterPro" id="IPR012302">
    <property type="entry name" value="Malic_NAD-bd"/>
</dbReference>
<feature type="binding site" evidence="6">
    <location>
        <position position="287"/>
    </location>
    <ligand>
        <name>(S)-malate</name>
        <dbReference type="ChEBI" id="CHEBI:15589"/>
    </ligand>
</feature>
<dbReference type="FunFam" id="3.40.50.10380:FF:000003">
    <property type="entry name" value="NADP-dependent malic enzyme"/>
    <property type="match status" value="1"/>
</dbReference>
<protein>
    <submittedName>
        <fullName evidence="11">NAD-dependent malic enzyme</fullName>
    </submittedName>
</protein>
<dbReference type="SUPFAM" id="SSF53223">
    <property type="entry name" value="Aminoacid dehydrogenase-like, N-terminal domain"/>
    <property type="match status" value="1"/>
</dbReference>
<feature type="active site" description="Proton donor" evidence="5">
    <location>
        <position position="36"/>
    </location>
</feature>
<comment type="similarity">
    <text evidence="2 8">Belongs to the malic enzymes family.</text>
</comment>
<dbReference type="PANTHER" id="PTHR43237:SF4">
    <property type="entry name" value="NADP-DEPENDENT MALIC ENZYME"/>
    <property type="match status" value="1"/>
</dbReference>
<feature type="binding site" evidence="7">
    <location>
        <position position="159"/>
    </location>
    <ligand>
        <name>a divalent metal cation</name>
        <dbReference type="ChEBI" id="CHEBI:60240"/>
    </ligand>
</feature>
<keyword evidence="4" id="KW-0560">Oxidoreductase</keyword>
<proteinExistence type="inferred from homology"/>
<comment type="caution">
    <text evidence="11">The sequence shown here is derived from an EMBL/GenBank/DDBJ whole genome shotgun (WGS) entry which is preliminary data.</text>
</comment>
<evidence type="ECO:0000256" key="4">
    <source>
        <dbReference type="ARBA" id="ARBA00023002"/>
    </source>
</evidence>
<reference evidence="12" key="1">
    <citation type="submission" date="2017-09" db="EMBL/GenBank/DDBJ databases">
        <title>Depth-based differentiation of microbial function through sediment-hosted aquifers and enrichment of novel symbionts in the deep terrestrial subsurface.</title>
        <authorList>
            <person name="Probst A.J."/>
            <person name="Ladd B."/>
            <person name="Jarett J.K."/>
            <person name="Geller-Mcgrath D.E."/>
            <person name="Sieber C.M.K."/>
            <person name="Emerson J.B."/>
            <person name="Anantharaman K."/>
            <person name="Thomas B.C."/>
            <person name="Malmstrom R."/>
            <person name="Stieglmeier M."/>
            <person name="Klingl A."/>
            <person name="Woyke T."/>
            <person name="Ryan C.M."/>
            <person name="Banfield J.F."/>
        </authorList>
    </citation>
    <scope>NUCLEOTIDE SEQUENCE [LARGE SCALE GENOMIC DNA]</scope>
</reference>
<feature type="binding site" evidence="7">
    <location>
        <position position="133"/>
    </location>
    <ligand>
        <name>a divalent metal cation</name>
        <dbReference type="ChEBI" id="CHEBI:60240"/>
    </ligand>
</feature>
<gene>
    <name evidence="11" type="ORF">COU85_00250</name>
</gene>
<dbReference type="InterPro" id="IPR037062">
    <property type="entry name" value="Malic_N_dom_sf"/>
</dbReference>
<dbReference type="Gene3D" id="3.40.50.720">
    <property type="entry name" value="NAD(P)-binding Rossmann-like Domain"/>
    <property type="match status" value="1"/>
</dbReference>
<name>A0A2M8KJI5_9BACT</name>
<evidence type="ECO:0000256" key="5">
    <source>
        <dbReference type="PIRSR" id="PIRSR000106-1"/>
    </source>
</evidence>
<evidence type="ECO:0000256" key="7">
    <source>
        <dbReference type="PIRSR" id="PIRSR000106-3"/>
    </source>
</evidence>
<dbReference type="InterPro" id="IPR012301">
    <property type="entry name" value="Malic_N_dom"/>
</dbReference>
<evidence type="ECO:0000313" key="11">
    <source>
        <dbReference type="EMBL" id="PJE60065.1"/>
    </source>
</evidence>
<sequence>MDYKKASLKLHQKHGGKMEIKSKVPLKTKNDLSVGYTPGVAAVCRLIHAKPETVYTHTIKKNTIAVVTDGSAVLGLGNIGPEAALPVMEGKAILFKEFGGVDAFPICLKTQDPDEIVQAVKWLEPFIGGVNLEDIAAPKCFVVEERLKKEMRVPVFHDDQHGTAIVVLAALLNALRVVKKNIGAVKIVINGAGAAALSVVRLLIMAGARSRQIILVDSKGIIYAGRDALNPYKQKIAKITNPQKIRGGLAEALVGADIFIGLSVADVLTRAMVKTMADQPIVFAMANPDPEIAYAKAKKTKIAIFGTGRSDYPNQINNVLAFPGIFRGALDTRATQITEEMKLAAAYAIAGLVAKRELKPTCIIPAATDKMVARAVAAAVKKAYNNKKA</sequence>
<feature type="binding site" evidence="7">
    <location>
        <position position="134"/>
    </location>
    <ligand>
        <name>a divalent metal cation</name>
        <dbReference type="ChEBI" id="CHEBI:60240"/>
    </ligand>
</feature>
<feature type="domain" description="Malic enzyme N-terminal" evidence="10">
    <location>
        <begin position="15"/>
        <end position="148"/>
    </location>
</feature>
<dbReference type="GO" id="GO:0004470">
    <property type="term" value="F:malic enzyme activity"/>
    <property type="evidence" value="ECO:0007669"/>
    <property type="project" value="InterPro"/>
</dbReference>
<accession>A0A2M8KJI5</accession>
<comment type="cofactor">
    <cofactor evidence="1">
        <name>Mn(2+)</name>
        <dbReference type="ChEBI" id="CHEBI:29035"/>
    </cofactor>
</comment>
<evidence type="ECO:0000256" key="8">
    <source>
        <dbReference type="RuleBase" id="RU003427"/>
    </source>
</evidence>
<dbReference type="InterPro" id="IPR036291">
    <property type="entry name" value="NAD(P)-bd_dom_sf"/>
</dbReference>
<evidence type="ECO:0000259" key="10">
    <source>
        <dbReference type="SMART" id="SM01274"/>
    </source>
</evidence>
<dbReference type="SMART" id="SM01274">
    <property type="entry name" value="malic"/>
    <property type="match status" value="1"/>
</dbReference>
<dbReference type="InterPro" id="IPR001891">
    <property type="entry name" value="Malic_OxRdtase"/>
</dbReference>
<organism evidence="11 12">
    <name type="scientific">Candidatus Portnoybacteria bacterium CG10_big_fil_rev_8_21_14_0_10_44_7</name>
    <dbReference type="NCBI Taxonomy" id="1974816"/>
    <lineage>
        <taxon>Bacteria</taxon>
        <taxon>Candidatus Portnoyibacteriota</taxon>
    </lineage>
</organism>
<feature type="active site" description="Proton acceptor" evidence="5">
    <location>
        <position position="91"/>
    </location>
</feature>
<dbReference type="PRINTS" id="PR00072">
    <property type="entry name" value="MALOXRDTASE"/>
</dbReference>
<keyword evidence="3 7" id="KW-0479">Metal-binding</keyword>
<dbReference type="GO" id="GO:0016616">
    <property type="term" value="F:oxidoreductase activity, acting on the CH-OH group of donors, NAD or NADP as acceptor"/>
    <property type="evidence" value="ECO:0007669"/>
    <property type="project" value="InterPro"/>
</dbReference>
<evidence type="ECO:0000256" key="3">
    <source>
        <dbReference type="ARBA" id="ARBA00022723"/>
    </source>
</evidence>
<feature type="domain" description="Malic enzyme NAD-binding" evidence="9">
    <location>
        <begin position="160"/>
        <end position="384"/>
    </location>
</feature>
<feature type="binding site" evidence="6">
    <location>
        <position position="317"/>
    </location>
    <ligand>
        <name>(S)-malate</name>
        <dbReference type="ChEBI" id="CHEBI:15589"/>
    </ligand>
</feature>
<evidence type="ECO:0000256" key="6">
    <source>
        <dbReference type="PIRSR" id="PIRSR000106-2"/>
    </source>
</evidence>
<dbReference type="InterPro" id="IPR045213">
    <property type="entry name" value="Malic_NAD-bd_bact_type"/>
</dbReference>
<evidence type="ECO:0000256" key="1">
    <source>
        <dbReference type="ARBA" id="ARBA00001936"/>
    </source>
</evidence>
<dbReference type="PIRSF" id="PIRSF000106">
    <property type="entry name" value="ME"/>
    <property type="match status" value="1"/>
</dbReference>
<evidence type="ECO:0000256" key="2">
    <source>
        <dbReference type="ARBA" id="ARBA00008785"/>
    </source>
</evidence>
<dbReference type="Pfam" id="PF00390">
    <property type="entry name" value="malic"/>
    <property type="match status" value="1"/>
</dbReference>
<dbReference type="SUPFAM" id="SSF51735">
    <property type="entry name" value="NAD(P)-binding Rossmann-fold domains"/>
    <property type="match status" value="1"/>
</dbReference>
<dbReference type="InterPro" id="IPR015884">
    <property type="entry name" value="Malic_enzyme_CS"/>
</dbReference>
<dbReference type="InterPro" id="IPR051674">
    <property type="entry name" value="Malate_Decarboxylase"/>
</dbReference>
<dbReference type="Gene3D" id="3.40.50.10380">
    <property type="entry name" value="Malic enzyme, N-terminal domain"/>
    <property type="match status" value="1"/>
</dbReference>
<dbReference type="EMBL" id="PFEA01000006">
    <property type="protein sequence ID" value="PJE60065.1"/>
    <property type="molecule type" value="Genomic_DNA"/>
</dbReference>
<dbReference type="AlphaFoldDB" id="A0A2M8KJI5"/>
<dbReference type="PROSITE" id="PS00331">
    <property type="entry name" value="MALIC_ENZYMES"/>
    <property type="match status" value="1"/>
</dbReference>